<evidence type="ECO:0000313" key="2">
    <source>
        <dbReference type="WBParaSite" id="nRc.2.0.1.t24989-RA"/>
    </source>
</evidence>
<dbReference type="Proteomes" id="UP000887565">
    <property type="component" value="Unplaced"/>
</dbReference>
<dbReference type="WBParaSite" id="nRc.2.0.1.t24989-RA">
    <property type="protein sequence ID" value="nRc.2.0.1.t24989-RA"/>
    <property type="gene ID" value="nRc.2.0.1.g24989"/>
</dbReference>
<name>A0A915JFN0_ROMCU</name>
<keyword evidence="1" id="KW-1185">Reference proteome</keyword>
<dbReference type="AlphaFoldDB" id="A0A915JFN0"/>
<sequence length="144" mass="17024">MMISLTPSYYRTMVKVFGVLFLIMSTMIANAESSFIPYSEKTSLDVDEIKSNKRNDEMLDIDQLATMLGAWQRPRFGKRLSSLAKKYDLYNRLDYLNDLELANTLGRMQRPRVINTWHFRRNGTECNRRNVTERTRNFRSVRLV</sequence>
<reference evidence="2" key="1">
    <citation type="submission" date="2022-11" db="UniProtKB">
        <authorList>
            <consortium name="WormBaseParasite"/>
        </authorList>
    </citation>
    <scope>IDENTIFICATION</scope>
</reference>
<evidence type="ECO:0000313" key="1">
    <source>
        <dbReference type="Proteomes" id="UP000887565"/>
    </source>
</evidence>
<proteinExistence type="predicted"/>
<accession>A0A915JFN0</accession>
<organism evidence="1 2">
    <name type="scientific">Romanomermis culicivorax</name>
    <name type="common">Nematode worm</name>
    <dbReference type="NCBI Taxonomy" id="13658"/>
    <lineage>
        <taxon>Eukaryota</taxon>
        <taxon>Metazoa</taxon>
        <taxon>Ecdysozoa</taxon>
        <taxon>Nematoda</taxon>
        <taxon>Enoplea</taxon>
        <taxon>Dorylaimia</taxon>
        <taxon>Mermithida</taxon>
        <taxon>Mermithoidea</taxon>
        <taxon>Mermithidae</taxon>
        <taxon>Romanomermis</taxon>
    </lineage>
</organism>
<protein>
    <submittedName>
        <fullName evidence="2">Uncharacterized protein</fullName>
    </submittedName>
</protein>